<keyword evidence="3" id="KW-1185">Reference proteome</keyword>
<dbReference type="Proteomes" id="UP000607197">
    <property type="component" value="Unassembled WGS sequence"/>
</dbReference>
<dbReference type="EMBL" id="BMPG01000002">
    <property type="protein sequence ID" value="GGL63772.1"/>
    <property type="molecule type" value="Genomic_DNA"/>
</dbReference>
<evidence type="ECO:0000259" key="1">
    <source>
        <dbReference type="Pfam" id="PF10069"/>
    </source>
</evidence>
<dbReference type="InterPro" id="IPR019278">
    <property type="entry name" value="DICT_dom"/>
</dbReference>
<gene>
    <name evidence="2" type="ORF">GCM10009039_22080</name>
</gene>
<sequence>MTLERFLDRVDTDATDRSLVVVNRRAPAPVQRMLDSLFDNQSITVKEATLPDTADDTVFLVEDDAVVAASPLSELQDAILFINSDLFTTGALALEDADLPAVLAGLADTRFTVRGYPDSHKEKLLLILVSRHIERHAWNADGGTLRSSFQRLSRIDDEIGTRDVYRRLDDTAVDVNAYGAPGWTPPSTSDITIHAGHERDFLDSWFVVYDPDGDADADALALLAVQQTANEWQGFWTRRPSLVTDLNEYIAHRL</sequence>
<dbReference type="OrthoDB" id="302327at2157"/>
<comment type="caution">
    <text evidence="2">The sequence shown here is derived from an EMBL/GenBank/DDBJ whole genome shotgun (WGS) entry which is preliminary data.</text>
</comment>
<name>A0A830F4U9_9EURY</name>
<reference evidence="2" key="1">
    <citation type="journal article" date="2014" name="Int. J. Syst. Evol. Microbiol.">
        <title>Complete genome sequence of Corynebacterium casei LMG S-19264T (=DSM 44701T), isolated from a smear-ripened cheese.</title>
        <authorList>
            <consortium name="US DOE Joint Genome Institute (JGI-PGF)"/>
            <person name="Walter F."/>
            <person name="Albersmeier A."/>
            <person name="Kalinowski J."/>
            <person name="Ruckert C."/>
        </authorList>
    </citation>
    <scope>NUCLEOTIDE SEQUENCE</scope>
    <source>
        <strain evidence="2">JCM 19596</strain>
    </source>
</reference>
<dbReference type="PIRSF" id="PIRSF030471">
    <property type="entry name" value="STR_Vng0742h_prd"/>
    <property type="match status" value="1"/>
</dbReference>
<feature type="domain" description="DICT" evidence="1">
    <location>
        <begin position="117"/>
        <end position="212"/>
    </location>
</feature>
<dbReference type="AlphaFoldDB" id="A0A830F4U9"/>
<evidence type="ECO:0000313" key="3">
    <source>
        <dbReference type="Proteomes" id="UP000607197"/>
    </source>
</evidence>
<organism evidence="2 3">
    <name type="scientific">Halocalculus aciditolerans</name>
    <dbReference type="NCBI Taxonomy" id="1383812"/>
    <lineage>
        <taxon>Archaea</taxon>
        <taxon>Methanobacteriati</taxon>
        <taxon>Methanobacteriota</taxon>
        <taxon>Stenosarchaea group</taxon>
        <taxon>Halobacteria</taxon>
        <taxon>Halobacteriales</taxon>
        <taxon>Halobacteriaceae</taxon>
        <taxon>Halocalculus</taxon>
    </lineage>
</organism>
<protein>
    <recommendedName>
        <fullName evidence="1">DICT domain-containing protein</fullName>
    </recommendedName>
</protein>
<reference evidence="2" key="2">
    <citation type="submission" date="2020-09" db="EMBL/GenBank/DDBJ databases">
        <authorList>
            <person name="Sun Q."/>
            <person name="Ohkuma M."/>
        </authorList>
    </citation>
    <scope>NUCLEOTIDE SEQUENCE</scope>
    <source>
        <strain evidence="2">JCM 19596</strain>
    </source>
</reference>
<dbReference type="Pfam" id="PF10069">
    <property type="entry name" value="DICT"/>
    <property type="match status" value="1"/>
</dbReference>
<dbReference type="RefSeq" id="WP_188978871.1">
    <property type="nucleotide sequence ID" value="NZ_BMPG01000002.1"/>
</dbReference>
<dbReference type="InterPro" id="IPR016954">
    <property type="entry name" value="Uncharacterised_Vng0742h"/>
</dbReference>
<evidence type="ECO:0000313" key="2">
    <source>
        <dbReference type="EMBL" id="GGL63772.1"/>
    </source>
</evidence>
<accession>A0A830F4U9</accession>
<proteinExistence type="predicted"/>